<dbReference type="Pfam" id="PF06114">
    <property type="entry name" value="Peptidase_M78"/>
    <property type="match status" value="1"/>
</dbReference>
<gene>
    <name evidence="3" type="ORF">R5577_09585</name>
</gene>
<proteinExistence type="inferred from homology"/>
<dbReference type="Gene3D" id="1.10.260.40">
    <property type="entry name" value="lambda repressor-like DNA-binding domains"/>
    <property type="match status" value="1"/>
</dbReference>
<dbReference type="PANTHER" id="PTHR43236">
    <property type="entry name" value="ANTITOXIN HIGA1"/>
    <property type="match status" value="1"/>
</dbReference>
<dbReference type="InterPro" id="IPR052345">
    <property type="entry name" value="Rad_response_metalloprotease"/>
</dbReference>
<dbReference type="RefSeq" id="WP_235658062.1">
    <property type="nucleotide sequence ID" value="NZ_CP137532.1"/>
</dbReference>
<comment type="similarity">
    <text evidence="1">Belongs to the short-chain fatty acyl-CoA assimilation regulator (ScfR) family.</text>
</comment>
<accession>A0AAX4FP35</accession>
<dbReference type="PANTHER" id="PTHR43236:SF1">
    <property type="entry name" value="BLL7220 PROTEIN"/>
    <property type="match status" value="1"/>
</dbReference>
<dbReference type="InterPro" id="IPR010982">
    <property type="entry name" value="Lambda_DNA-bd_dom_sf"/>
</dbReference>
<dbReference type="GO" id="GO:0003677">
    <property type="term" value="F:DNA binding"/>
    <property type="evidence" value="ECO:0007669"/>
    <property type="project" value="InterPro"/>
</dbReference>
<organism evidence="3 4">
    <name type="scientific">Xanthomonas euvesicatoria</name>
    <dbReference type="NCBI Taxonomy" id="456327"/>
    <lineage>
        <taxon>Bacteria</taxon>
        <taxon>Pseudomonadati</taxon>
        <taxon>Pseudomonadota</taxon>
        <taxon>Gammaproteobacteria</taxon>
        <taxon>Lysobacterales</taxon>
        <taxon>Lysobacteraceae</taxon>
        <taxon>Xanthomonas</taxon>
    </lineage>
</organism>
<dbReference type="SUPFAM" id="SSF47413">
    <property type="entry name" value="lambda repressor-like DNA-binding domains"/>
    <property type="match status" value="1"/>
</dbReference>
<evidence type="ECO:0000313" key="3">
    <source>
        <dbReference type="EMBL" id="WOP58312.1"/>
    </source>
</evidence>
<dbReference type="InterPro" id="IPR010359">
    <property type="entry name" value="IrrE_HExxH"/>
</dbReference>
<dbReference type="EMBL" id="CP137539">
    <property type="protein sequence ID" value="WOP58312.1"/>
    <property type="molecule type" value="Genomic_DNA"/>
</dbReference>
<dbReference type="PROSITE" id="PS50943">
    <property type="entry name" value="HTH_CROC1"/>
    <property type="match status" value="1"/>
</dbReference>
<sequence length="368" mass="41266">MTETFNGGQLRLARHFWGKTLNDVAVDIDKTRQYVSQLETGKAKPRSDDPIVLSLADSLQVMPTFFYKSAGTLLSEEQAHFRKLANTKTSTRQRVLAMGTIFDQLVEFFETKVRLPDVDFPDESGAHTAEEIELAAERVRRHWSLGLGPIAHMVRVVESAGAVVAFFKDASTEVDALSITSRRPVIVRNDAKASPFRMRFDIAHELGHLVLHEGHVTGDRKTESEANRFASAFLLPRSTFLKVFPRRGTRIDWAGIRALKLEFKVSKAAILYRAKSLELLDDDQYRGAVITLKNRGEAIQEAEDAFCQKEEAEIVTKALEVLRVHHKLGREAVAKQLHVNPALLAQILPASQEIGEPLRTKPVLQLVK</sequence>
<evidence type="ECO:0000259" key="2">
    <source>
        <dbReference type="PROSITE" id="PS50943"/>
    </source>
</evidence>
<name>A0AAX4FP35_XANEU</name>
<evidence type="ECO:0000256" key="1">
    <source>
        <dbReference type="ARBA" id="ARBA00007227"/>
    </source>
</evidence>
<dbReference type="InterPro" id="IPR001387">
    <property type="entry name" value="Cro/C1-type_HTH"/>
</dbReference>
<dbReference type="CDD" id="cd00093">
    <property type="entry name" value="HTH_XRE"/>
    <property type="match status" value="1"/>
</dbReference>
<evidence type="ECO:0000313" key="4">
    <source>
        <dbReference type="Proteomes" id="UP001304429"/>
    </source>
</evidence>
<protein>
    <submittedName>
        <fullName evidence="3">XRE family transcriptional regulator</fullName>
    </submittedName>
</protein>
<dbReference type="Proteomes" id="UP001304429">
    <property type="component" value="Chromosome"/>
</dbReference>
<reference evidence="3" key="1">
    <citation type="submission" date="2023-10" db="EMBL/GenBank/DDBJ databases">
        <title>Comparative Genomic Analysis of Tomato Bacterial Spot Xanthomonads Reveals A New Lineage of Xanthomonas euvesicatoria.</title>
        <authorList>
            <person name="Huang C.-J."/>
            <person name="Wu T.-L."/>
            <person name="Wu Y.-L."/>
            <person name="Wang R.-S."/>
            <person name="Lin Y.-C."/>
        </authorList>
    </citation>
    <scope>NUCLEOTIDE SEQUENCE</scope>
    <source>
        <strain evidence="3">T0319-01</strain>
    </source>
</reference>
<dbReference type="Gene3D" id="1.10.10.2910">
    <property type="match status" value="1"/>
</dbReference>
<dbReference type="AlphaFoldDB" id="A0AAX4FP35"/>
<feature type="domain" description="HTH cro/C1-type" evidence="2">
    <location>
        <begin position="9"/>
        <end position="66"/>
    </location>
</feature>